<sequence>MARILYNKKASVTYLDDEVDVNNLGEETEAEKQMKVILEKQLNTRLSMKEQFSQHRTFVSPSTYKSPTELIEGACSVRKFQELEKEEELHQELQRCGLAEQEITDYLAFKLGKKNEGRLVNPSVWKENIVRIEEKIKAHNDELLKPQSFTNVKKLTRHEMEIEEALYAGCAEKRKLAALVTTEDTVEDSYTSGAFSYIKDLSQKLLQKASTGKKKKKRLKGKHEAVSESGSGEVENFQFDSNIHHVVVPLESSEVVEKRLSVEEIRKMPKFENYSMGQPSKTLYIKNLHAKTTEQELRSVFGHFEEENGTFIGYRVCTGRMKGQAFIHFADTKVAEKALYFANGFLVRGKPIIIEFGKKT</sequence>
<evidence type="ECO:0000259" key="4">
    <source>
        <dbReference type="PROSITE" id="PS50102"/>
    </source>
</evidence>
<dbReference type="SUPFAM" id="SSF54928">
    <property type="entry name" value="RNA-binding domain, RBD"/>
    <property type="match status" value="1"/>
</dbReference>
<evidence type="ECO:0000256" key="2">
    <source>
        <dbReference type="PROSITE-ProRule" id="PRU00176"/>
    </source>
</evidence>
<organism evidence="5 6">
    <name type="scientific">Araneus ventricosus</name>
    <name type="common">Orbweaver spider</name>
    <name type="synonym">Epeira ventricosa</name>
    <dbReference type="NCBI Taxonomy" id="182803"/>
    <lineage>
        <taxon>Eukaryota</taxon>
        <taxon>Metazoa</taxon>
        <taxon>Ecdysozoa</taxon>
        <taxon>Arthropoda</taxon>
        <taxon>Chelicerata</taxon>
        <taxon>Arachnida</taxon>
        <taxon>Araneae</taxon>
        <taxon>Araneomorphae</taxon>
        <taxon>Entelegynae</taxon>
        <taxon>Araneoidea</taxon>
        <taxon>Araneidae</taxon>
        <taxon>Araneus</taxon>
    </lineage>
</organism>
<evidence type="ECO:0000256" key="3">
    <source>
        <dbReference type="SAM" id="MobiDB-lite"/>
    </source>
</evidence>
<dbReference type="GO" id="GO:0097157">
    <property type="term" value="F:pre-mRNA intronic binding"/>
    <property type="evidence" value="ECO:0007669"/>
    <property type="project" value="TreeGrafter"/>
</dbReference>
<reference evidence="5 6" key="1">
    <citation type="journal article" date="2019" name="Sci. Rep.">
        <title>Orb-weaving spider Araneus ventricosus genome elucidates the spidroin gene catalogue.</title>
        <authorList>
            <person name="Kono N."/>
            <person name="Nakamura H."/>
            <person name="Ohtoshi R."/>
            <person name="Moran D.A.P."/>
            <person name="Shinohara A."/>
            <person name="Yoshida Y."/>
            <person name="Fujiwara M."/>
            <person name="Mori M."/>
            <person name="Tomita M."/>
            <person name="Arakawa K."/>
        </authorList>
    </citation>
    <scope>NUCLEOTIDE SEQUENCE [LARGE SCALE GENOMIC DNA]</scope>
</reference>
<dbReference type="PROSITE" id="PS50102">
    <property type="entry name" value="RRM"/>
    <property type="match status" value="1"/>
</dbReference>
<evidence type="ECO:0000313" key="5">
    <source>
        <dbReference type="EMBL" id="GBN39338.1"/>
    </source>
</evidence>
<dbReference type="AlphaFoldDB" id="A0A4Y2NIP0"/>
<dbReference type="InterPro" id="IPR045164">
    <property type="entry name" value="RBM41/RNPC3"/>
</dbReference>
<dbReference type="GO" id="GO:0000398">
    <property type="term" value="P:mRNA splicing, via spliceosome"/>
    <property type="evidence" value="ECO:0007669"/>
    <property type="project" value="TreeGrafter"/>
</dbReference>
<dbReference type="GO" id="GO:0030626">
    <property type="term" value="F:U12 snRNA binding"/>
    <property type="evidence" value="ECO:0007669"/>
    <property type="project" value="TreeGrafter"/>
</dbReference>
<feature type="compositionally biased region" description="Basic residues" evidence="3">
    <location>
        <begin position="212"/>
        <end position="221"/>
    </location>
</feature>
<dbReference type="SMART" id="SM00360">
    <property type="entry name" value="RRM"/>
    <property type="match status" value="1"/>
</dbReference>
<dbReference type="PANTHER" id="PTHR16105">
    <property type="entry name" value="RNA-BINDING REGION-CONTAINING PROTEIN 3"/>
    <property type="match status" value="1"/>
</dbReference>
<accession>A0A4Y2NIP0</accession>
<evidence type="ECO:0000256" key="1">
    <source>
        <dbReference type="ARBA" id="ARBA00022884"/>
    </source>
</evidence>
<keyword evidence="1 2" id="KW-0694">RNA-binding</keyword>
<dbReference type="Proteomes" id="UP000499080">
    <property type="component" value="Unassembled WGS sequence"/>
</dbReference>
<dbReference type="InterPro" id="IPR035979">
    <property type="entry name" value="RBD_domain_sf"/>
</dbReference>
<dbReference type="GO" id="GO:0005689">
    <property type="term" value="C:U12-type spliceosomal complex"/>
    <property type="evidence" value="ECO:0007669"/>
    <property type="project" value="TreeGrafter"/>
</dbReference>
<feature type="region of interest" description="Disordered" evidence="3">
    <location>
        <begin position="212"/>
        <end position="231"/>
    </location>
</feature>
<keyword evidence="6" id="KW-1185">Reference proteome</keyword>
<dbReference type="Pfam" id="PF00076">
    <property type="entry name" value="RRM_1"/>
    <property type="match status" value="1"/>
</dbReference>
<protein>
    <submittedName>
        <fullName evidence="5">RNA-binding protein 41</fullName>
    </submittedName>
</protein>
<proteinExistence type="predicted"/>
<comment type="caution">
    <text evidence="5">The sequence shown here is derived from an EMBL/GenBank/DDBJ whole genome shotgun (WGS) entry which is preliminary data.</text>
</comment>
<dbReference type="PANTHER" id="PTHR16105:SF2">
    <property type="entry name" value="RNA-BINDING PROTEIN 41"/>
    <property type="match status" value="1"/>
</dbReference>
<dbReference type="InterPro" id="IPR000504">
    <property type="entry name" value="RRM_dom"/>
</dbReference>
<dbReference type="Gene3D" id="3.30.70.330">
    <property type="match status" value="1"/>
</dbReference>
<dbReference type="InterPro" id="IPR012677">
    <property type="entry name" value="Nucleotide-bd_a/b_plait_sf"/>
</dbReference>
<dbReference type="EMBL" id="BGPR01009329">
    <property type="protein sequence ID" value="GBN39338.1"/>
    <property type="molecule type" value="Genomic_DNA"/>
</dbReference>
<evidence type="ECO:0000313" key="6">
    <source>
        <dbReference type="Proteomes" id="UP000499080"/>
    </source>
</evidence>
<feature type="domain" description="RRM" evidence="4">
    <location>
        <begin position="281"/>
        <end position="359"/>
    </location>
</feature>
<name>A0A4Y2NIP0_ARAVE</name>
<gene>
    <name evidence="5" type="primary">RBM41</name>
    <name evidence="5" type="ORF">AVEN_110113_1</name>
</gene>
<dbReference type="OrthoDB" id="448399at2759"/>